<accession>A0A8S0S2N2</accession>
<keyword evidence="2 6" id="KW-0812">Transmembrane</keyword>
<evidence type="ECO:0000256" key="5">
    <source>
        <dbReference type="ARBA" id="ARBA00023276"/>
    </source>
</evidence>
<evidence type="ECO:0000256" key="6">
    <source>
        <dbReference type="SAM" id="Phobius"/>
    </source>
</evidence>
<feature type="transmembrane region" description="Helical" evidence="6">
    <location>
        <begin position="54"/>
        <end position="70"/>
    </location>
</feature>
<keyword evidence="8" id="KW-1185">Reference proteome</keyword>
<evidence type="ECO:0000313" key="7">
    <source>
        <dbReference type="EMBL" id="CAA2985630.1"/>
    </source>
</evidence>
<protein>
    <submittedName>
        <fullName evidence="7">Photosystem II</fullName>
    </submittedName>
</protein>
<dbReference type="Pfam" id="PF06596">
    <property type="entry name" value="PsbX"/>
    <property type="match status" value="1"/>
</dbReference>
<dbReference type="GO" id="GO:0009523">
    <property type="term" value="C:photosystem II"/>
    <property type="evidence" value="ECO:0007669"/>
    <property type="project" value="UniProtKB-KW"/>
</dbReference>
<dbReference type="PANTHER" id="PTHR34455:SF1">
    <property type="entry name" value="OS07G0673550 PROTEIN"/>
    <property type="match status" value="1"/>
</dbReference>
<keyword evidence="1" id="KW-0602">Photosynthesis</keyword>
<reference evidence="7 8" key="1">
    <citation type="submission" date="2019-12" db="EMBL/GenBank/DDBJ databases">
        <authorList>
            <person name="Alioto T."/>
            <person name="Alioto T."/>
            <person name="Gomez Garrido J."/>
        </authorList>
    </citation>
    <scope>NUCLEOTIDE SEQUENCE [LARGE SCALE GENOMIC DNA]</scope>
</reference>
<organism evidence="7 8">
    <name type="scientific">Olea europaea subsp. europaea</name>
    <dbReference type="NCBI Taxonomy" id="158383"/>
    <lineage>
        <taxon>Eukaryota</taxon>
        <taxon>Viridiplantae</taxon>
        <taxon>Streptophyta</taxon>
        <taxon>Embryophyta</taxon>
        <taxon>Tracheophyta</taxon>
        <taxon>Spermatophyta</taxon>
        <taxon>Magnoliopsida</taxon>
        <taxon>eudicotyledons</taxon>
        <taxon>Gunneridae</taxon>
        <taxon>Pentapetalae</taxon>
        <taxon>asterids</taxon>
        <taxon>lamiids</taxon>
        <taxon>Lamiales</taxon>
        <taxon>Oleaceae</taxon>
        <taxon>Oleeae</taxon>
        <taxon>Olea</taxon>
    </lineage>
</organism>
<evidence type="ECO:0000256" key="2">
    <source>
        <dbReference type="ARBA" id="ARBA00022692"/>
    </source>
</evidence>
<evidence type="ECO:0000256" key="3">
    <source>
        <dbReference type="ARBA" id="ARBA00022989"/>
    </source>
</evidence>
<keyword evidence="3 6" id="KW-1133">Transmembrane helix</keyword>
<dbReference type="Gene3D" id="1.20.5.510">
    <property type="entry name" value="Single helix bin"/>
    <property type="match status" value="1"/>
</dbReference>
<sequence>MQICDEKKPEEAAATNLRCIFKAAIAREEAVKGRFVNSKSQSKVKVEASFNEKAITAIIAAALTASMVIPEAAEAAGNGVSGVSPSLKNFLLSIVAGAVVLGPILGAIIGVSNFDPVKRN</sequence>
<keyword evidence="4 6" id="KW-0472">Membrane</keyword>
<dbReference type="Proteomes" id="UP000594638">
    <property type="component" value="Unassembled WGS sequence"/>
</dbReference>
<dbReference type="InterPro" id="IPR009518">
    <property type="entry name" value="PSII_PsbX"/>
</dbReference>
<dbReference type="OrthoDB" id="539365at2759"/>
<dbReference type="Gramene" id="OE9A121931T1">
    <property type="protein sequence ID" value="OE9A121931C1"/>
    <property type="gene ID" value="OE9A121931"/>
</dbReference>
<dbReference type="GO" id="GO:0015979">
    <property type="term" value="P:photosynthesis"/>
    <property type="evidence" value="ECO:0007669"/>
    <property type="project" value="UniProtKB-KW"/>
</dbReference>
<comment type="caution">
    <text evidence="7">The sequence shown here is derived from an EMBL/GenBank/DDBJ whole genome shotgun (WGS) entry which is preliminary data.</text>
</comment>
<dbReference type="EMBL" id="CACTIH010003817">
    <property type="protein sequence ID" value="CAA2985630.1"/>
    <property type="molecule type" value="Genomic_DNA"/>
</dbReference>
<keyword evidence="5" id="KW-0604">Photosystem II</keyword>
<evidence type="ECO:0000256" key="4">
    <source>
        <dbReference type="ARBA" id="ARBA00023136"/>
    </source>
</evidence>
<name>A0A8S0S2N2_OLEEU</name>
<evidence type="ECO:0000256" key="1">
    <source>
        <dbReference type="ARBA" id="ARBA00022531"/>
    </source>
</evidence>
<proteinExistence type="predicted"/>
<evidence type="ECO:0000313" key="8">
    <source>
        <dbReference type="Proteomes" id="UP000594638"/>
    </source>
</evidence>
<feature type="transmembrane region" description="Helical" evidence="6">
    <location>
        <begin position="90"/>
        <end position="111"/>
    </location>
</feature>
<gene>
    <name evidence="7" type="ORF">OLEA9_A121931</name>
</gene>
<dbReference type="PANTHER" id="PTHR34455">
    <property type="entry name" value="OS07G0673550 PROTEIN"/>
    <property type="match status" value="1"/>
</dbReference>
<dbReference type="AlphaFoldDB" id="A0A8S0S2N2"/>